<proteinExistence type="predicted"/>
<organism evidence="1 2">
    <name type="scientific">Crepidotus variabilis</name>
    <dbReference type="NCBI Taxonomy" id="179855"/>
    <lineage>
        <taxon>Eukaryota</taxon>
        <taxon>Fungi</taxon>
        <taxon>Dikarya</taxon>
        <taxon>Basidiomycota</taxon>
        <taxon>Agaricomycotina</taxon>
        <taxon>Agaricomycetes</taxon>
        <taxon>Agaricomycetidae</taxon>
        <taxon>Agaricales</taxon>
        <taxon>Agaricineae</taxon>
        <taxon>Crepidotaceae</taxon>
        <taxon>Crepidotus</taxon>
    </lineage>
</organism>
<evidence type="ECO:0000313" key="1">
    <source>
        <dbReference type="EMBL" id="KAF9522303.1"/>
    </source>
</evidence>
<dbReference type="OrthoDB" id="1920326at2759"/>
<keyword evidence="2" id="KW-1185">Reference proteome</keyword>
<protein>
    <submittedName>
        <fullName evidence="1">Uncharacterized protein</fullName>
    </submittedName>
</protein>
<evidence type="ECO:0000313" key="2">
    <source>
        <dbReference type="Proteomes" id="UP000807306"/>
    </source>
</evidence>
<name>A0A9P6JIN9_9AGAR</name>
<feature type="non-terminal residue" evidence="1">
    <location>
        <position position="183"/>
    </location>
</feature>
<gene>
    <name evidence="1" type="ORF">CPB83DRAFT_116913</name>
</gene>
<comment type="caution">
    <text evidence="1">The sequence shown here is derived from an EMBL/GenBank/DDBJ whole genome shotgun (WGS) entry which is preliminary data.</text>
</comment>
<accession>A0A9P6JIN9</accession>
<reference evidence="1" key="1">
    <citation type="submission" date="2020-11" db="EMBL/GenBank/DDBJ databases">
        <authorList>
            <consortium name="DOE Joint Genome Institute"/>
            <person name="Ahrendt S."/>
            <person name="Riley R."/>
            <person name="Andreopoulos W."/>
            <person name="Labutti K."/>
            <person name="Pangilinan J."/>
            <person name="Ruiz-Duenas F.J."/>
            <person name="Barrasa J.M."/>
            <person name="Sanchez-Garcia M."/>
            <person name="Camarero S."/>
            <person name="Miyauchi S."/>
            <person name="Serrano A."/>
            <person name="Linde D."/>
            <person name="Babiker R."/>
            <person name="Drula E."/>
            <person name="Ayuso-Fernandez I."/>
            <person name="Pacheco R."/>
            <person name="Padilla G."/>
            <person name="Ferreira P."/>
            <person name="Barriuso J."/>
            <person name="Kellner H."/>
            <person name="Castanera R."/>
            <person name="Alfaro M."/>
            <person name="Ramirez L."/>
            <person name="Pisabarro A.G."/>
            <person name="Kuo A."/>
            <person name="Tritt A."/>
            <person name="Lipzen A."/>
            <person name="He G."/>
            <person name="Yan M."/>
            <person name="Ng V."/>
            <person name="Cullen D."/>
            <person name="Martin F."/>
            <person name="Rosso M.-N."/>
            <person name="Henrissat B."/>
            <person name="Hibbett D."/>
            <person name="Martinez A.T."/>
            <person name="Grigoriev I.V."/>
        </authorList>
    </citation>
    <scope>NUCLEOTIDE SEQUENCE</scope>
    <source>
        <strain evidence="1">CBS 506.95</strain>
    </source>
</reference>
<dbReference type="Proteomes" id="UP000807306">
    <property type="component" value="Unassembled WGS sequence"/>
</dbReference>
<dbReference type="AlphaFoldDB" id="A0A9P6JIN9"/>
<dbReference type="EMBL" id="MU157951">
    <property type="protein sequence ID" value="KAF9522303.1"/>
    <property type="molecule type" value="Genomic_DNA"/>
</dbReference>
<sequence>MIQERLVFLCDALVEPLEFKGWVNGNLYVPTSERLGILPVPQDVRVASGMKEYDLHNFNKKQQHSYLARMQGTRKAVLPVHTPAEHDLFNDLMESNNTFNSQSSGPSWKLAVKVWNDLADEREGVFYKLTEQLKTFYSQWQTNLNVRQSLSLTTSVRGSIVKKARDPARAEAAPRLTNRPLVP</sequence>